<evidence type="ECO:0000313" key="1">
    <source>
        <dbReference type="EMBL" id="UZE89729.1"/>
    </source>
</evidence>
<protein>
    <submittedName>
        <fullName evidence="1">P45</fullName>
    </submittedName>
</protein>
<dbReference type="Proteomes" id="UP001264959">
    <property type="component" value="Segment"/>
</dbReference>
<dbReference type="InterPro" id="IPR006962">
    <property type="entry name" value="P48_Baculovir"/>
</dbReference>
<sequence length="455" mass="53076">MFSVDFSSASCSDDVDTTAKLYNFVSFSSKSSVLAFISSISVTFLVKIFDVKTPIEILLFFCSIIIRDYTMTTYKLQYSLRFNSYSRFENVCFETQLTEQEIDSLCFLFSKYFDQSTHVNVKGLTFFTEFNKCIVAIKNNFENQADNNNMHNIKNIFSVFLRDEFMKQVPHFRTIMQYLKKFYKPIFTPELEPLMCDALCKPNNQIKCFPCKCNYLSSSISALDIGLQDGWDIFLRPMFGLPLILYVLLKTDYKSESDVINENNLITQIFVQFFYNLICDKAYSLFTKHDMCVPFVQKCQKATHNLRKEDHEKLLTILSAQCNGNTTTKESLLLPFKSFMLDMGGHIKMKKINKIASTVLIGFYLRHYLEALPNKDFPVAELELRNVCRFLLNKYSDENINVLIHKLKLIKLDICHALMNEFIIPETFIRHIVTKYQLDNEISLLIELNNDCFNK</sequence>
<dbReference type="EMBL" id="ON704650">
    <property type="protein sequence ID" value="UZE89729.1"/>
    <property type="molecule type" value="Genomic_DNA"/>
</dbReference>
<keyword evidence="2" id="KW-1185">Reference proteome</keyword>
<reference evidence="1" key="1">
    <citation type="journal article" date="2022" name="Viruses">
        <title>The Parapoynx stagnalis Nucleopolyhedrovirus (PastNPV), a Divergent Member of the Alphabaculovirus Group I Clade, Encodes a Homolog of Ran GTPase.</title>
        <authorList>
            <person name="Harrison R.L."/>
            <person name="Rowley D.L."/>
        </authorList>
    </citation>
    <scope>NUCLEOTIDE SEQUENCE</scope>
    <source>
        <strain evidence="1">BCIPV-473</strain>
    </source>
</reference>
<proteinExistence type="predicted"/>
<dbReference type="Pfam" id="PF04878">
    <property type="entry name" value="Baculo_p48"/>
    <property type="match status" value="1"/>
</dbReference>
<organism evidence="1 2">
    <name type="scientific">Parapoynx stagnalis nucleopolyhedrovirus</name>
    <dbReference type="NCBI Taxonomy" id="2993413"/>
    <lineage>
        <taxon>Viruses</taxon>
        <taxon>Viruses incertae sedis</taxon>
        <taxon>Naldaviricetes</taxon>
        <taxon>Lefavirales</taxon>
        <taxon>Baculoviridae</taxon>
        <taxon>Alphabaculovirus</taxon>
        <taxon>Alphabaculovirus pastagnalis</taxon>
    </lineage>
</organism>
<name>A0A9E8BWG1_9ABAC</name>
<accession>A0A9E8BWG1</accession>
<evidence type="ECO:0000313" key="2">
    <source>
        <dbReference type="Proteomes" id="UP001264959"/>
    </source>
</evidence>